<dbReference type="InterPro" id="IPR036390">
    <property type="entry name" value="WH_DNA-bd_sf"/>
</dbReference>
<evidence type="ECO:0000313" key="2">
    <source>
        <dbReference type="EMBL" id="MEL0629766.1"/>
    </source>
</evidence>
<dbReference type="InterPro" id="IPR036388">
    <property type="entry name" value="WH-like_DNA-bd_sf"/>
</dbReference>
<sequence length="174" mass="19726">MVKETNKNEYVPILSSSHLGGENAQELSEFEYGLVMVNNAFQRWMQSCSTACEQHNLSTLDNLVIHNIYHRDRAKRITDVAFTLNLDESHNVSYSVRKLVKADMLQHEKRGKETYYSVTPAGKEYCMEYAKVREKCLIQALDHLSVDSSLSEVAKLMRTLSGVYAQASRAASSL</sequence>
<dbReference type="RefSeq" id="WP_341597899.1">
    <property type="nucleotide sequence ID" value="NZ_JBAKAZ010000030.1"/>
</dbReference>
<dbReference type="GO" id="GO:0003677">
    <property type="term" value="F:DNA binding"/>
    <property type="evidence" value="ECO:0007669"/>
    <property type="project" value="UniProtKB-KW"/>
</dbReference>
<gene>
    <name evidence="2" type="ORF">V6256_09105</name>
</gene>
<dbReference type="CDD" id="cd00090">
    <property type="entry name" value="HTH_ARSR"/>
    <property type="match status" value="1"/>
</dbReference>
<reference evidence="2 3" key="1">
    <citation type="submission" date="2024-02" db="EMBL/GenBank/DDBJ databases">
        <title>Bacteria isolated from the canopy kelp, Nereocystis luetkeana.</title>
        <authorList>
            <person name="Pfister C.A."/>
            <person name="Younker I.T."/>
            <person name="Light S.H."/>
        </authorList>
    </citation>
    <scope>NUCLEOTIDE SEQUENCE [LARGE SCALE GENOMIC DNA]</scope>
    <source>
        <strain evidence="2 3">TI.1.05</strain>
    </source>
</reference>
<dbReference type="EMBL" id="JBAKAZ010000030">
    <property type="protein sequence ID" value="MEL0629766.1"/>
    <property type="molecule type" value="Genomic_DNA"/>
</dbReference>
<evidence type="ECO:0000259" key="1">
    <source>
        <dbReference type="Pfam" id="PF13463"/>
    </source>
</evidence>
<dbReference type="Proteomes" id="UP001369082">
    <property type="component" value="Unassembled WGS sequence"/>
</dbReference>
<keyword evidence="2" id="KW-0238">DNA-binding</keyword>
<name>A0ABU9GR58_9GAMM</name>
<organism evidence="2 3">
    <name type="scientific">Psychromonas aquatilis</name>
    <dbReference type="NCBI Taxonomy" id="2005072"/>
    <lineage>
        <taxon>Bacteria</taxon>
        <taxon>Pseudomonadati</taxon>
        <taxon>Pseudomonadota</taxon>
        <taxon>Gammaproteobacteria</taxon>
        <taxon>Alteromonadales</taxon>
        <taxon>Psychromonadaceae</taxon>
        <taxon>Psychromonas</taxon>
    </lineage>
</organism>
<feature type="domain" description="HTH marR-type" evidence="1">
    <location>
        <begin position="57"/>
        <end position="122"/>
    </location>
</feature>
<dbReference type="Gene3D" id="1.10.10.10">
    <property type="entry name" value="Winged helix-like DNA-binding domain superfamily/Winged helix DNA-binding domain"/>
    <property type="match status" value="1"/>
</dbReference>
<protein>
    <submittedName>
        <fullName evidence="2">Winged helix DNA-binding protein</fullName>
    </submittedName>
</protein>
<comment type="caution">
    <text evidence="2">The sequence shown here is derived from an EMBL/GenBank/DDBJ whole genome shotgun (WGS) entry which is preliminary data.</text>
</comment>
<dbReference type="SUPFAM" id="SSF46785">
    <property type="entry name" value="Winged helix' DNA-binding domain"/>
    <property type="match status" value="1"/>
</dbReference>
<proteinExistence type="predicted"/>
<dbReference type="InterPro" id="IPR011991">
    <property type="entry name" value="ArsR-like_HTH"/>
</dbReference>
<dbReference type="InterPro" id="IPR000835">
    <property type="entry name" value="HTH_MarR-typ"/>
</dbReference>
<dbReference type="Pfam" id="PF13463">
    <property type="entry name" value="HTH_27"/>
    <property type="match status" value="1"/>
</dbReference>
<evidence type="ECO:0000313" key="3">
    <source>
        <dbReference type="Proteomes" id="UP001369082"/>
    </source>
</evidence>
<keyword evidence="3" id="KW-1185">Reference proteome</keyword>
<accession>A0ABU9GR58</accession>